<name>A0A1H6LTP5_9FLAO</name>
<feature type="signal peptide" evidence="1">
    <location>
        <begin position="1"/>
        <end position="20"/>
    </location>
</feature>
<organism evidence="2 3">
    <name type="scientific">Paenimyroides marinum</name>
    <dbReference type="NCBI Taxonomy" id="1159016"/>
    <lineage>
        <taxon>Bacteria</taxon>
        <taxon>Pseudomonadati</taxon>
        <taxon>Bacteroidota</taxon>
        <taxon>Flavobacteriia</taxon>
        <taxon>Flavobacteriales</taxon>
        <taxon>Flavobacteriaceae</taxon>
        <taxon>Paenimyroides</taxon>
    </lineage>
</organism>
<dbReference type="AlphaFoldDB" id="A0A1H6LTP5"/>
<dbReference type="Proteomes" id="UP000199634">
    <property type="component" value="Unassembled WGS sequence"/>
</dbReference>
<protein>
    <submittedName>
        <fullName evidence="2">Uncharacterized protein</fullName>
    </submittedName>
</protein>
<sequence>MKKVALILFSLFVVVGCSSSDDHNIKIYFDEETYSQQKLMWEQQNIQNYTFTIKSMSSSDGPIEEEITVLNREVVYDENRFYNLTIDDIYNEIKREYDYDVEQSKKNPLDSFYKIIDAIYHSVKYDKQYPIPVSFGRSYNFNTNDIPVGFGRTTEIQNFVVND</sequence>
<dbReference type="EMBL" id="FNXE01000031">
    <property type="protein sequence ID" value="SEH92106.1"/>
    <property type="molecule type" value="Genomic_DNA"/>
</dbReference>
<gene>
    <name evidence="2" type="ORF">SAMN02927937_02150</name>
</gene>
<proteinExistence type="predicted"/>
<evidence type="ECO:0000313" key="3">
    <source>
        <dbReference type="Proteomes" id="UP000199634"/>
    </source>
</evidence>
<dbReference type="STRING" id="1159016.SAMN02927937_02150"/>
<evidence type="ECO:0000313" key="2">
    <source>
        <dbReference type="EMBL" id="SEH92106.1"/>
    </source>
</evidence>
<evidence type="ECO:0000256" key="1">
    <source>
        <dbReference type="SAM" id="SignalP"/>
    </source>
</evidence>
<accession>A0A1H6LTP5</accession>
<dbReference type="PROSITE" id="PS51257">
    <property type="entry name" value="PROKAR_LIPOPROTEIN"/>
    <property type="match status" value="1"/>
</dbReference>
<keyword evidence="1" id="KW-0732">Signal</keyword>
<feature type="chain" id="PRO_5011468185" evidence="1">
    <location>
        <begin position="21"/>
        <end position="163"/>
    </location>
</feature>
<reference evidence="2 3" key="1">
    <citation type="submission" date="2016-10" db="EMBL/GenBank/DDBJ databases">
        <authorList>
            <person name="de Groot N.N."/>
        </authorList>
    </citation>
    <scope>NUCLEOTIDE SEQUENCE [LARGE SCALE GENOMIC DNA]</scope>
    <source>
        <strain evidence="2 3">CGMCC 1.10825</strain>
    </source>
</reference>
<dbReference type="RefSeq" id="WP_091100396.1">
    <property type="nucleotide sequence ID" value="NZ_FNXE01000031.1"/>
</dbReference>
<keyword evidence="3" id="KW-1185">Reference proteome</keyword>